<feature type="compositionally biased region" description="Basic and acidic residues" evidence="1">
    <location>
        <begin position="494"/>
        <end position="503"/>
    </location>
</feature>
<feature type="compositionally biased region" description="Basic and acidic residues" evidence="1">
    <location>
        <begin position="85"/>
        <end position="94"/>
    </location>
</feature>
<dbReference type="InParanoid" id="A0A2R5G8H9"/>
<organism evidence="2 3">
    <name type="scientific">Hondaea fermentalgiana</name>
    <dbReference type="NCBI Taxonomy" id="2315210"/>
    <lineage>
        <taxon>Eukaryota</taxon>
        <taxon>Sar</taxon>
        <taxon>Stramenopiles</taxon>
        <taxon>Bigyra</taxon>
        <taxon>Labyrinthulomycetes</taxon>
        <taxon>Thraustochytrida</taxon>
        <taxon>Thraustochytriidae</taxon>
        <taxon>Hondaea</taxon>
    </lineage>
</organism>
<accession>A0A2R5G8H9</accession>
<feature type="region of interest" description="Disordered" evidence="1">
    <location>
        <begin position="277"/>
        <end position="296"/>
    </location>
</feature>
<evidence type="ECO:0000313" key="3">
    <source>
        <dbReference type="Proteomes" id="UP000241890"/>
    </source>
</evidence>
<feature type="region of interest" description="Disordered" evidence="1">
    <location>
        <begin position="472"/>
        <end position="520"/>
    </location>
</feature>
<name>A0A2R5G8H9_9STRA</name>
<protein>
    <recommendedName>
        <fullName evidence="4">CUE domain-containing protein</fullName>
    </recommendedName>
</protein>
<gene>
    <name evidence="2" type="ORF">FCC1311_005692</name>
</gene>
<dbReference type="AlphaFoldDB" id="A0A2R5G8H9"/>
<keyword evidence="3" id="KW-1185">Reference proteome</keyword>
<dbReference type="Proteomes" id="UP000241890">
    <property type="component" value="Unassembled WGS sequence"/>
</dbReference>
<evidence type="ECO:0000256" key="1">
    <source>
        <dbReference type="SAM" id="MobiDB-lite"/>
    </source>
</evidence>
<feature type="compositionally biased region" description="Acidic residues" evidence="1">
    <location>
        <begin position="147"/>
        <end position="173"/>
    </location>
</feature>
<evidence type="ECO:0000313" key="2">
    <source>
        <dbReference type="EMBL" id="GBG24351.1"/>
    </source>
</evidence>
<evidence type="ECO:0008006" key="4">
    <source>
        <dbReference type="Google" id="ProtNLM"/>
    </source>
</evidence>
<sequence>MSTDEAMQAESDLALLATIFPHVPDATLRSVYGRHDHSVRATSAWLVEQENPTASVASAETRENETMSHDLVIDEVQADQQETDLQQHESDNVRDAAQAQDDGRQGPEHDHEENTTQTRQDSNYVDNEEVEQEQEQERRAEVGGGGEEQEEEEEEEEEEEVEASGDEVDEEEGTFTVEDRNGDFLFFRPRKRARRTIAPTPSANCPQDEPRFWVRFDDKVMLKSHLELLNISLKGCAHRSVGVLNLSSHLIEKTEAARRLLRWSKAATTRERPRTCLFPTQTHNNNNNNKTDTSNAGTAATAIPKDAEEPFHMGYWSHFFDSDDIDEVWRAMCSAHLTTRSPFGEYFEIRSCRGTGQDDSQESFDTLSAMPRARRGGICAIVPCPHHEPALLAVGSALSKALILRSPVYYRHRTSSEVQSAPDCDPEICAPIREDLDKGAQCARLGICARFYEFFDVLSRDEHLLASQYKLAPSSTPPTSLAEAQARSSSNEAGDDKMRRDRLPGGSFRLRPPNFQHQGGPFQLFRIQGVRWEPIHDL</sequence>
<dbReference type="OrthoDB" id="72070at2759"/>
<reference evidence="2 3" key="1">
    <citation type="submission" date="2017-12" db="EMBL/GenBank/DDBJ databases">
        <title>Sequencing, de novo assembly and annotation of complete genome of a new Thraustochytrid species, strain FCC1311.</title>
        <authorList>
            <person name="Sedici K."/>
            <person name="Godart F."/>
            <person name="Aiese Cigliano R."/>
            <person name="Sanseverino W."/>
            <person name="Barakat M."/>
            <person name="Ortet P."/>
            <person name="Marechal E."/>
            <person name="Cagnac O."/>
            <person name="Amato A."/>
        </authorList>
    </citation>
    <scope>NUCLEOTIDE SEQUENCE [LARGE SCALE GENOMIC DNA]</scope>
</reference>
<feature type="compositionally biased region" description="Polar residues" evidence="1">
    <location>
        <begin position="115"/>
        <end position="125"/>
    </location>
</feature>
<proteinExistence type="predicted"/>
<dbReference type="EMBL" id="BEYU01000005">
    <property type="protein sequence ID" value="GBG24351.1"/>
    <property type="molecule type" value="Genomic_DNA"/>
</dbReference>
<feature type="compositionally biased region" description="Basic and acidic residues" evidence="1">
    <location>
        <begin position="101"/>
        <end position="114"/>
    </location>
</feature>
<comment type="caution">
    <text evidence="2">The sequence shown here is derived from an EMBL/GenBank/DDBJ whole genome shotgun (WGS) entry which is preliminary data.</text>
</comment>
<feature type="region of interest" description="Disordered" evidence="1">
    <location>
        <begin position="81"/>
        <end position="182"/>
    </location>
</feature>